<accession>A0A1R4H793</accession>
<organism evidence="2 3">
    <name type="scientific">Crenothrix polyspora</name>
    <dbReference type="NCBI Taxonomy" id="360316"/>
    <lineage>
        <taxon>Bacteria</taxon>
        <taxon>Pseudomonadati</taxon>
        <taxon>Pseudomonadota</taxon>
        <taxon>Gammaproteobacteria</taxon>
        <taxon>Methylococcales</taxon>
        <taxon>Crenotrichaceae</taxon>
        <taxon>Crenothrix</taxon>
    </lineage>
</organism>
<reference evidence="3" key="1">
    <citation type="submission" date="2017-02" db="EMBL/GenBank/DDBJ databases">
        <authorList>
            <person name="Daims H."/>
        </authorList>
    </citation>
    <scope>NUCLEOTIDE SEQUENCE [LARGE SCALE GENOMIC DNA]</scope>
</reference>
<dbReference type="OrthoDB" id="5416355at2"/>
<dbReference type="Proteomes" id="UP000195442">
    <property type="component" value="Unassembled WGS sequence"/>
</dbReference>
<proteinExistence type="predicted"/>
<dbReference type="AlphaFoldDB" id="A0A1R4H793"/>
<evidence type="ECO:0000313" key="3">
    <source>
        <dbReference type="Proteomes" id="UP000195442"/>
    </source>
</evidence>
<evidence type="ECO:0000313" key="2">
    <source>
        <dbReference type="EMBL" id="SJM92104.1"/>
    </source>
</evidence>
<protein>
    <submittedName>
        <fullName evidence="2">Transposase</fullName>
    </submittedName>
</protein>
<dbReference type="InterPro" id="IPR012337">
    <property type="entry name" value="RNaseH-like_sf"/>
</dbReference>
<dbReference type="EMBL" id="FUKJ01000173">
    <property type="protein sequence ID" value="SJM92104.1"/>
    <property type="molecule type" value="Genomic_DNA"/>
</dbReference>
<feature type="domain" description="Transposase IS701-like DDE" evidence="1">
    <location>
        <begin position="90"/>
        <end position="251"/>
    </location>
</feature>
<evidence type="ECO:0000259" key="1">
    <source>
        <dbReference type="Pfam" id="PF13546"/>
    </source>
</evidence>
<sequence length="468" mass="52884">MLMSEPAQFIKVYVTDLDAVLGKLKSNAKLTEIQSNWLGLCLTGILLTNSLCWAKFQRACLGAYKIAALSWMFRDAKIAWDYLLMASVTMVLEQHGITEGVLVLDESDRARSKRTKRLYKVHKQKHKLSGGYVNGQTVVLLLLVTESVAFAVGFAFYMPDPVLTEWVKEDKRLRLQGVAKKDRPVMPDRDPLYPTKTQIALQLLQEFKDAHGEIKVKSILADALYGADGFMSTASKLFDNTQVISQLRENQNIEYKGKKRTLKDYFNGINKGVEVTLRVRGGKDVKATVSSARLKVTAHGVKRFVVALKYEGESDYRYLVATDMTWRTIDITQAYTLRWLVEVFFEDWKLYEGWGREAKQLDEEGSSRGLILSLLFDHCLLLHPEQTARIENKLPAYTVGSLQRKSQMDVLLEFIKAILEHHNPADKLKELAELVGDVFQLMPSGKHMAGRDLGCIEPTASLQCRAAG</sequence>
<dbReference type="Pfam" id="PF13546">
    <property type="entry name" value="DDE_5"/>
    <property type="match status" value="1"/>
</dbReference>
<keyword evidence="3" id="KW-1185">Reference proteome</keyword>
<gene>
    <name evidence="2" type="ORF">CRENPOLYSF2_2540008</name>
</gene>
<dbReference type="InterPro" id="IPR038721">
    <property type="entry name" value="IS701-like_DDE_dom"/>
</dbReference>
<name>A0A1R4H793_9GAMM</name>
<dbReference type="SUPFAM" id="SSF53098">
    <property type="entry name" value="Ribonuclease H-like"/>
    <property type="match status" value="1"/>
</dbReference>